<dbReference type="InterPro" id="IPR011990">
    <property type="entry name" value="TPR-like_helical_dom_sf"/>
</dbReference>
<organism evidence="1 2">
    <name type="scientific">Saccharothrix xinjiangensis</name>
    <dbReference type="NCBI Taxonomy" id="204798"/>
    <lineage>
        <taxon>Bacteria</taxon>
        <taxon>Bacillati</taxon>
        <taxon>Actinomycetota</taxon>
        <taxon>Actinomycetes</taxon>
        <taxon>Pseudonocardiales</taxon>
        <taxon>Pseudonocardiaceae</taxon>
        <taxon>Saccharothrix</taxon>
    </lineage>
</organism>
<comment type="caution">
    <text evidence="1">The sequence shown here is derived from an EMBL/GenBank/DDBJ whole genome shotgun (WGS) entry which is preliminary data.</text>
</comment>
<protein>
    <recommendedName>
        <fullName evidence="3">Tetratricopeptide repeat protein</fullName>
    </recommendedName>
</protein>
<gene>
    <name evidence="1" type="ORF">ACFPFM_18510</name>
</gene>
<dbReference type="Proteomes" id="UP001595833">
    <property type="component" value="Unassembled WGS sequence"/>
</dbReference>
<dbReference type="Gene3D" id="1.25.40.10">
    <property type="entry name" value="Tetratricopeptide repeat domain"/>
    <property type="match status" value="1"/>
</dbReference>
<evidence type="ECO:0000313" key="2">
    <source>
        <dbReference type="Proteomes" id="UP001595833"/>
    </source>
</evidence>
<name>A0ABV9XZM1_9PSEU</name>
<evidence type="ECO:0008006" key="3">
    <source>
        <dbReference type="Google" id="ProtNLM"/>
    </source>
</evidence>
<sequence length="438" mass="46603">MSAASCIASPPMAAVAPSASTTMPTYAGQSTLISRAELLVKVLSVPAQPAAAVSAELVVHVTGGSFADAQDVLTYLQSVGRATHTGDGSYRIRRVQRPGSTDDLRTPLLRHADWFLRRALAADLTIRPHDRRSAPPPTSTVHTFPGTEDAVRWYTDNARHLQALLPVLLDLGRFDLTWRSAENLWALSRWTGDHHSACEAQMIGLTVAQRSPGLSRRARLLARADHLTRAGTSLVDSGRHAAALPLCEEAVAIAAAEDSPTVLSAALAARAHAQHTAGHTGRAAVDLFRALERAQDDHSRALRHHHLAVVLTDLDRHDEAMINLAYAARLMRVLGDDLGRARVTTSHADTLTRTGHPNQAFALLADSLPIVTRSGCALDVAEAQAALGRCARATGDLEGALAWFTAARTNYLAAGHDHRAQAMQPAILHCAADSGGGG</sequence>
<dbReference type="EMBL" id="JBHSJB010000017">
    <property type="protein sequence ID" value="MFC5055741.1"/>
    <property type="molecule type" value="Genomic_DNA"/>
</dbReference>
<keyword evidence="2" id="KW-1185">Reference proteome</keyword>
<dbReference type="RefSeq" id="WP_344041820.1">
    <property type="nucleotide sequence ID" value="NZ_BAAAKE010000030.1"/>
</dbReference>
<evidence type="ECO:0000313" key="1">
    <source>
        <dbReference type="EMBL" id="MFC5055741.1"/>
    </source>
</evidence>
<reference evidence="2" key="1">
    <citation type="journal article" date="2019" name="Int. J. Syst. Evol. Microbiol.">
        <title>The Global Catalogue of Microorganisms (GCM) 10K type strain sequencing project: providing services to taxonomists for standard genome sequencing and annotation.</title>
        <authorList>
            <consortium name="The Broad Institute Genomics Platform"/>
            <consortium name="The Broad Institute Genome Sequencing Center for Infectious Disease"/>
            <person name="Wu L."/>
            <person name="Ma J."/>
        </authorList>
    </citation>
    <scope>NUCLEOTIDE SEQUENCE [LARGE SCALE GENOMIC DNA]</scope>
    <source>
        <strain evidence="2">KCTC 12848</strain>
    </source>
</reference>
<dbReference type="SUPFAM" id="SSF48452">
    <property type="entry name" value="TPR-like"/>
    <property type="match status" value="1"/>
</dbReference>
<proteinExistence type="predicted"/>
<accession>A0ABV9XZM1</accession>